<keyword evidence="1" id="KW-0472">Membrane</keyword>
<evidence type="ECO:0000256" key="1">
    <source>
        <dbReference type="SAM" id="Phobius"/>
    </source>
</evidence>
<dbReference type="Proteomes" id="UP000595460">
    <property type="component" value="Chromosome"/>
</dbReference>
<evidence type="ECO:0000313" key="3">
    <source>
        <dbReference type="Proteomes" id="UP000595460"/>
    </source>
</evidence>
<evidence type="ECO:0000313" key="2">
    <source>
        <dbReference type="EMBL" id="QQR36911.1"/>
    </source>
</evidence>
<reference evidence="2 3" key="1">
    <citation type="submission" date="2021-01" db="EMBL/GenBank/DDBJ databases">
        <title>Genome seq and assembly of Devosia sp. G19.</title>
        <authorList>
            <person name="Chhetri G."/>
        </authorList>
    </citation>
    <scope>NUCLEOTIDE SEQUENCE [LARGE SCALE GENOMIC DNA]</scope>
    <source>
        <strain evidence="2 3">G19</strain>
    </source>
</reference>
<sequence length="213" mass="21584">MEETVSVSVQGEDRAATGQPARPRIAVANILSFVVGLVGIASLGASAWVYGDTQREIVRLSTDIAQLRLSMELFGRQQGTPTNTDNAALTDLGNRLAILEQSWRSGAPSTPAATLPAITNTPSAAPAAATGAADDCLPSGTRFMVAAGDRYAVCGTGAVVEIGSVDDGYISLSDGTVIAQGGNIALPNSACMIGVVPSDGAAISGYAEIKVTC</sequence>
<gene>
    <name evidence="2" type="ORF">JI749_04590</name>
</gene>
<evidence type="ECO:0008006" key="4">
    <source>
        <dbReference type="Google" id="ProtNLM"/>
    </source>
</evidence>
<dbReference type="EMBL" id="CP068047">
    <property type="protein sequence ID" value="QQR36911.1"/>
    <property type="molecule type" value="Genomic_DNA"/>
</dbReference>
<name>A0ABX7C4F5_9HYPH</name>
<dbReference type="RefSeq" id="WP_201659823.1">
    <property type="nucleotide sequence ID" value="NZ_CP068047.1"/>
</dbReference>
<keyword evidence="1" id="KW-1133">Transmembrane helix</keyword>
<protein>
    <recommendedName>
        <fullName evidence="4">Type 4 secretion system PilS N-terminal domain-containing protein</fullName>
    </recommendedName>
</protein>
<organism evidence="2 3">
    <name type="scientific">Devosia oryziradicis</name>
    <dbReference type="NCBI Taxonomy" id="2801335"/>
    <lineage>
        <taxon>Bacteria</taxon>
        <taxon>Pseudomonadati</taxon>
        <taxon>Pseudomonadota</taxon>
        <taxon>Alphaproteobacteria</taxon>
        <taxon>Hyphomicrobiales</taxon>
        <taxon>Devosiaceae</taxon>
        <taxon>Devosia</taxon>
    </lineage>
</organism>
<proteinExistence type="predicted"/>
<feature type="transmembrane region" description="Helical" evidence="1">
    <location>
        <begin position="30"/>
        <end position="50"/>
    </location>
</feature>
<keyword evidence="3" id="KW-1185">Reference proteome</keyword>
<keyword evidence="1" id="KW-0812">Transmembrane</keyword>
<accession>A0ABX7C4F5</accession>